<sequence length="257" mass="29541">MQASRRKFFTKLGLTGLTGLSFPSILSAINPKGMTQNDSKWNGLTILFQGDSITDGARTRNKDWNHIMGHGYAYLIASRLWFDYPKEDLMFFNRGISGNKVKDLLERWQKDTIDLKPDMLSILIGVNDVSRIIANENSIETWHENYKTLLDTTKKELPNTSLILCEPFLLPADWAKEKVDAWETVIQEMQVIVRQLAKSYNTIHVEFQEPLNKACQNAPAKYWVWDGVHPMPAGHELMARVWINEVSKKLDFIKNAN</sequence>
<feature type="domain" description="SGNH hydrolase-type esterase" evidence="1">
    <location>
        <begin position="50"/>
        <end position="237"/>
    </location>
</feature>
<proteinExistence type="predicted"/>
<dbReference type="Pfam" id="PF13472">
    <property type="entry name" value="Lipase_GDSL_2"/>
    <property type="match status" value="1"/>
</dbReference>
<gene>
    <name evidence="2" type="ORF">CQA01_02150</name>
</gene>
<organism evidence="2 3">
    <name type="scientific">Cyclobacterium qasimii</name>
    <dbReference type="NCBI Taxonomy" id="1350429"/>
    <lineage>
        <taxon>Bacteria</taxon>
        <taxon>Pseudomonadati</taxon>
        <taxon>Bacteroidota</taxon>
        <taxon>Cytophagia</taxon>
        <taxon>Cytophagales</taxon>
        <taxon>Cyclobacteriaceae</taxon>
        <taxon>Cyclobacterium</taxon>
    </lineage>
</organism>
<keyword evidence="3" id="KW-1185">Reference proteome</keyword>
<dbReference type="PANTHER" id="PTHR30383:SF5">
    <property type="entry name" value="SGNH HYDROLASE-TYPE ESTERASE DOMAIN-CONTAINING PROTEIN"/>
    <property type="match status" value="1"/>
</dbReference>
<dbReference type="InterPro" id="IPR013830">
    <property type="entry name" value="SGNH_hydro"/>
</dbReference>
<dbReference type="InterPro" id="IPR051532">
    <property type="entry name" value="Ester_Hydrolysis_Enzymes"/>
</dbReference>
<accession>A0A512C654</accession>
<dbReference type="GO" id="GO:0004622">
    <property type="term" value="F:phosphatidylcholine lysophospholipase activity"/>
    <property type="evidence" value="ECO:0007669"/>
    <property type="project" value="TreeGrafter"/>
</dbReference>
<dbReference type="InterPro" id="IPR036514">
    <property type="entry name" value="SGNH_hydro_sf"/>
</dbReference>
<dbReference type="SUPFAM" id="SSF52266">
    <property type="entry name" value="SGNH hydrolase"/>
    <property type="match status" value="1"/>
</dbReference>
<dbReference type="PANTHER" id="PTHR30383">
    <property type="entry name" value="THIOESTERASE 1/PROTEASE 1/LYSOPHOSPHOLIPASE L1"/>
    <property type="match status" value="1"/>
</dbReference>
<protein>
    <submittedName>
        <fullName evidence="2">Lipase</fullName>
    </submittedName>
</protein>
<dbReference type="Proteomes" id="UP000321301">
    <property type="component" value="Unassembled WGS sequence"/>
</dbReference>
<evidence type="ECO:0000259" key="1">
    <source>
        <dbReference type="Pfam" id="PF13472"/>
    </source>
</evidence>
<name>A0A512C654_9BACT</name>
<evidence type="ECO:0000313" key="3">
    <source>
        <dbReference type="Proteomes" id="UP000321301"/>
    </source>
</evidence>
<evidence type="ECO:0000313" key="2">
    <source>
        <dbReference type="EMBL" id="GEO19681.1"/>
    </source>
</evidence>
<dbReference type="RefSeq" id="WP_218033208.1">
    <property type="nucleotide sequence ID" value="NZ_BJYV01000001.1"/>
</dbReference>
<dbReference type="EMBL" id="BJYV01000001">
    <property type="protein sequence ID" value="GEO19681.1"/>
    <property type="molecule type" value="Genomic_DNA"/>
</dbReference>
<dbReference type="CDD" id="cd01834">
    <property type="entry name" value="SGNH_hydrolase_like_2"/>
    <property type="match status" value="1"/>
</dbReference>
<comment type="caution">
    <text evidence="2">The sequence shown here is derived from an EMBL/GenBank/DDBJ whole genome shotgun (WGS) entry which is preliminary data.</text>
</comment>
<dbReference type="AlphaFoldDB" id="A0A512C654"/>
<reference evidence="2 3" key="1">
    <citation type="submission" date="2019-07" db="EMBL/GenBank/DDBJ databases">
        <title>Whole genome shotgun sequence of Cyclobacterium qasimii NBRC 106168.</title>
        <authorList>
            <person name="Hosoyama A."/>
            <person name="Uohara A."/>
            <person name="Ohji S."/>
            <person name="Ichikawa N."/>
        </authorList>
    </citation>
    <scope>NUCLEOTIDE SEQUENCE [LARGE SCALE GENOMIC DNA]</scope>
    <source>
        <strain evidence="2 3">NBRC 106168</strain>
    </source>
</reference>
<dbReference type="Gene3D" id="3.40.50.1110">
    <property type="entry name" value="SGNH hydrolase"/>
    <property type="match status" value="1"/>
</dbReference>